<dbReference type="SUPFAM" id="SSF53474">
    <property type="entry name" value="alpha/beta-Hydrolases"/>
    <property type="match status" value="1"/>
</dbReference>
<comment type="similarity">
    <text evidence="1">Belongs to the AB hydrolase superfamily.</text>
</comment>
<dbReference type="OrthoDB" id="8119704at2759"/>
<comment type="catalytic activity">
    <reaction evidence="8">
        <text>1-octadecanoyl-2-(4Z,7Z,10Z,13Z,16Z,19Z-docosahexaenoyl)-sn-glycerol + H2O = 2-(4Z,7Z,10Z,13Z,16Z,19Z-docosahexaenoyl)-glycerol + octadecanoate + H(+)</text>
        <dbReference type="Rhea" id="RHEA:77107"/>
        <dbReference type="ChEBI" id="CHEBI:15377"/>
        <dbReference type="ChEBI" id="CHEBI:15378"/>
        <dbReference type="ChEBI" id="CHEBI:25629"/>
        <dbReference type="ChEBI" id="CHEBI:77129"/>
        <dbReference type="ChEBI" id="CHEBI:186738"/>
    </reaction>
</comment>
<evidence type="ECO:0000256" key="1">
    <source>
        <dbReference type="ARBA" id="ARBA00008645"/>
    </source>
</evidence>
<gene>
    <name evidence="13" type="primary">EAT1</name>
    <name evidence="13" type="ORF">NPIL_620521</name>
</gene>
<reference evidence="13" key="1">
    <citation type="submission" date="2020-08" db="EMBL/GenBank/DDBJ databases">
        <title>Multicomponent nature underlies the extraordinary mechanical properties of spider dragline silk.</title>
        <authorList>
            <person name="Kono N."/>
            <person name="Nakamura H."/>
            <person name="Mori M."/>
            <person name="Yoshida Y."/>
            <person name="Ohtoshi R."/>
            <person name="Malay A.D."/>
            <person name="Moran D.A.P."/>
            <person name="Tomita M."/>
            <person name="Numata K."/>
            <person name="Arakawa K."/>
        </authorList>
    </citation>
    <scope>NUCLEOTIDE SEQUENCE</scope>
</reference>
<sequence length="351" mass="39864">MDSNVKYPETARGYLAKQIGEYLAINNKRSRLQKDSFKSMHFNENKCHKAPESNFVPVHIAFRLFDPKEGADEKLAPIIFQHGVLCSKENWKTIPQIFADKTKRKVYTLDARNHGESEWDDKADADTFANDLIHFMTTKGIAKCIMVGHNMGGVSGLLAALKQPDMFEMLFAEESCISPMSEELRDMELMYLGFFEKVISKIPPNISEDEILGFIQNKVKKPNDSLQSSIKSRSSQIMPFDLKRQPDGRYVFNANKEGVIQFITSGWSDPKSVFEGPAFFIYGTESPYKINKECIKRHFPKAVFIPVEGASHDIHRCFPEEFTELVSLGIDIVVSSHDEGSIFIDMWAIAV</sequence>
<evidence type="ECO:0000256" key="11">
    <source>
        <dbReference type="ARBA" id="ARBA00048919"/>
    </source>
</evidence>
<dbReference type="InterPro" id="IPR000073">
    <property type="entry name" value="AB_hydrolase_1"/>
</dbReference>
<evidence type="ECO:0000256" key="5">
    <source>
        <dbReference type="ARBA" id="ARBA00043667"/>
    </source>
</evidence>
<feature type="domain" description="AB hydrolase-1" evidence="12">
    <location>
        <begin position="77"/>
        <end position="314"/>
    </location>
</feature>
<evidence type="ECO:0000313" key="13">
    <source>
        <dbReference type="EMBL" id="GFS71623.1"/>
    </source>
</evidence>
<comment type="catalytic activity">
    <reaction evidence="5">
        <text>a 1,2-diacyl-sn-glycerol + H2O = a 2-acylglycerol + a fatty acid + H(+)</text>
        <dbReference type="Rhea" id="RHEA:33275"/>
        <dbReference type="ChEBI" id="CHEBI:15377"/>
        <dbReference type="ChEBI" id="CHEBI:15378"/>
        <dbReference type="ChEBI" id="CHEBI:17389"/>
        <dbReference type="ChEBI" id="CHEBI:17815"/>
        <dbReference type="ChEBI" id="CHEBI:28868"/>
        <dbReference type="EC" id="3.1.1.116"/>
    </reaction>
</comment>
<evidence type="ECO:0000259" key="12">
    <source>
        <dbReference type="Pfam" id="PF00561"/>
    </source>
</evidence>
<comment type="catalytic activity">
    <reaction evidence="11">
        <text>1-octadecanoyl-2-(5Z,8Z,11Z,14Z-eicosatetraenoyl)-sn-glycerol + H2O = 2-(5Z,8Z,11Z,14Z-eicosatetraenoyl)-glycerol + octadecanoate + H(+)</text>
        <dbReference type="Rhea" id="RHEA:38507"/>
        <dbReference type="ChEBI" id="CHEBI:15377"/>
        <dbReference type="ChEBI" id="CHEBI:15378"/>
        <dbReference type="ChEBI" id="CHEBI:25629"/>
        <dbReference type="ChEBI" id="CHEBI:52392"/>
        <dbReference type="ChEBI" id="CHEBI:75728"/>
    </reaction>
</comment>
<organism evidence="13 14">
    <name type="scientific">Nephila pilipes</name>
    <name type="common">Giant wood spider</name>
    <name type="synonym">Nephila maculata</name>
    <dbReference type="NCBI Taxonomy" id="299642"/>
    <lineage>
        <taxon>Eukaryota</taxon>
        <taxon>Metazoa</taxon>
        <taxon>Ecdysozoa</taxon>
        <taxon>Arthropoda</taxon>
        <taxon>Chelicerata</taxon>
        <taxon>Arachnida</taxon>
        <taxon>Araneae</taxon>
        <taxon>Araneomorphae</taxon>
        <taxon>Entelegynae</taxon>
        <taxon>Araneoidea</taxon>
        <taxon>Nephilidae</taxon>
        <taxon>Nephila</taxon>
    </lineage>
</organism>
<comment type="catalytic activity">
    <reaction evidence="10">
        <text>1-octadecanoyl-2-(9Z-octadecenoyl)-sn-glycerol + H2O = 2-(9Z-octadecenoyl)-glycerol + octadecanoate + H(+)</text>
        <dbReference type="Rhea" id="RHEA:77103"/>
        <dbReference type="ChEBI" id="CHEBI:15377"/>
        <dbReference type="ChEBI" id="CHEBI:15378"/>
        <dbReference type="ChEBI" id="CHEBI:25629"/>
        <dbReference type="ChEBI" id="CHEBI:73990"/>
        <dbReference type="ChEBI" id="CHEBI:75468"/>
    </reaction>
</comment>
<dbReference type="GO" id="GO:0016787">
    <property type="term" value="F:hydrolase activity"/>
    <property type="evidence" value="ECO:0007669"/>
    <property type="project" value="UniProtKB-KW"/>
</dbReference>
<dbReference type="EC" id="3.1.1.116" evidence="3"/>
<dbReference type="Gene3D" id="3.40.50.1820">
    <property type="entry name" value="alpha/beta hydrolase"/>
    <property type="match status" value="1"/>
</dbReference>
<evidence type="ECO:0000313" key="14">
    <source>
        <dbReference type="Proteomes" id="UP000887013"/>
    </source>
</evidence>
<dbReference type="Proteomes" id="UP000887013">
    <property type="component" value="Unassembled WGS sequence"/>
</dbReference>
<proteinExistence type="inferred from homology"/>
<evidence type="ECO:0000256" key="4">
    <source>
        <dbReference type="ARBA" id="ARBA00042703"/>
    </source>
</evidence>
<dbReference type="EMBL" id="BMAW01095747">
    <property type="protein sequence ID" value="GFS71623.1"/>
    <property type="molecule type" value="Genomic_DNA"/>
</dbReference>
<evidence type="ECO:0000256" key="10">
    <source>
        <dbReference type="ARBA" id="ARBA00048513"/>
    </source>
</evidence>
<name>A0A8X6MPX7_NEPPI</name>
<evidence type="ECO:0000256" key="3">
    <source>
        <dbReference type="ARBA" id="ARBA00026104"/>
    </source>
</evidence>
<protein>
    <recommendedName>
        <fullName evidence="7">sn-1-specific diacylglycerol lipase ABHD11</fullName>
        <ecNumber evidence="3">3.1.1.116</ecNumber>
    </recommendedName>
    <alternativeName>
        <fullName evidence="4">Alpha/beta hydrolase domain-containing protein 11</fullName>
    </alternativeName>
</protein>
<evidence type="ECO:0000256" key="9">
    <source>
        <dbReference type="ARBA" id="ARBA00048504"/>
    </source>
</evidence>
<dbReference type="PANTHER" id="PTHR46118">
    <property type="entry name" value="PROTEIN ABHD11"/>
    <property type="match status" value="1"/>
</dbReference>
<accession>A0A8X6MPX7</accession>
<dbReference type="AlphaFoldDB" id="A0A8X6MPX7"/>
<dbReference type="PANTHER" id="PTHR46118:SF4">
    <property type="entry name" value="PROTEIN ABHD11"/>
    <property type="match status" value="1"/>
</dbReference>
<comment type="caution">
    <text evidence="13">The sequence shown here is derived from an EMBL/GenBank/DDBJ whole genome shotgun (WGS) entry which is preliminary data.</text>
</comment>
<dbReference type="Pfam" id="PF00561">
    <property type="entry name" value="Abhydrolase_1"/>
    <property type="match status" value="1"/>
</dbReference>
<comment type="catalytic activity">
    <reaction evidence="9">
        <text>1,2-didecanoylglycerol + H2O = decanoylglycerol + decanoate + H(+)</text>
        <dbReference type="Rhea" id="RHEA:48596"/>
        <dbReference type="ChEBI" id="CHEBI:11152"/>
        <dbReference type="ChEBI" id="CHEBI:15377"/>
        <dbReference type="ChEBI" id="CHEBI:15378"/>
        <dbReference type="ChEBI" id="CHEBI:27689"/>
        <dbReference type="ChEBI" id="CHEBI:90605"/>
    </reaction>
</comment>
<comment type="catalytic activity">
    <reaction evidence="6">
        <text>a 1,3-diacyl-sn-glycerol + H2O = a 1-acyl-sn-glycerol + a fatty acid + H(+)</text>
        <dbReference type="Rhea" id="RHEA:38503"/>
        <dbReference type="ChEBI" id="CHEBI:15377"/>
        <dbReference type="ChEBI" id="CHEBI:15378"/>
        <dbReference type="ChEBI" id="CHEBI:28868"/>
        <dbReference type="ChEBI" id="CHEBI:64683"/>
        <dbReference type="ChEBI" id="CHEBI:77272"/>
    </reaction>
</comment>
<keyword evidence="2" id="KW-0378">Hydrolase</keyword>
<evidence type="ECO:0000256" key="7">
    <source>
        <dbReference type="ARBA" id="ARBA00044064"/>
    </source>
</evidence>
<dbReference type="InterPro" id="IPR029058">
    <property type="entry name" value="AB_hydrolase_fold"/>
</dbReference>
<evidence type="ECO:0000256" key="2">
    <source>
        <dbReference type="ARBA" id="ARBA00022801"/>
    </source>
</evidence>
<evidence type="ECO:0000256" key="6">
    <source>
        <dbReference type="ARBA" id="ARBA00043742"/>
    </source>
</evidence>
<keyword evidence="14" id="KW-1185">Reference proteome</keyword>
<evidence type="ECO:0000256" key="8">
    <source>
        <dbReference type="ARBA" id="ARBA00048283"/>
    </source>
</evidence>